<feature type="compositionally biased region" description="Low complexity" evidence="1">
    <location>
        <begin position="58"/>
        <end position="69"/>
    </location>
</feature>
<dbReference type="OrthoDB" id="1112980at2759"/>
<organism evidence="4">
    <name type="scientific">Thelazia callipaeda</name>
    <name type="common">Oriental eyeworm</name>
    <name type="synonym">Parasitic nematode</name>
    <dbReference type="NCBI Taxonomy" id="103827"/>
    <lineage>
        <taxon>Eukaryota</taxon>
        <taxon>Metazoa</taxon>
        <taxon>Ecdysozoa</taxon>
        <taxon>Nematoda</taxon>
        <taxon>Chromadorea</taxon>
        <taxon>Rhabditida</taxon>
        <taxon>Spirurina</taxon>
        <taxon>Spiruromorpha</taxon>
        <taxon>Thelazioidea</taxon>
        <taxon>Thelaziidae</taxon>
        <taxon>Thelazia</taxon>
    </lineage>
</organism>
<proteinExistence type="predicted"/>
<evidence type="ECO:0000256" key="1">
    <source>
        <dbReference type="SAM" id="MobiDB-lite"/>
    </source>
</evidence>
<evidence type="ECO:0000313" key="3">
    <source>
        <dbReference type="Proteomes" id="UP000276776"/>
    </source>
</evidence>
<name>A0A0N5CUI0_THECL</name>
<dbReference type="Proteomes" id="UP000276776">
    <property type="component" value="Unassembled WGS sequence"/>
</dbReference>
<evidence type="ECO:0000313" key="2">
    <source>
        <dbReference type="EMBL" id="VDN00946.1"/>
    </source>
</evidence>
<sequence length="150" mass="16451">MDLKNILVRKPPTESTNLLDRLQNFLPKIAAANRELDKASKCDIVINVVGGTGESESDSSSSASTCSSSDSEDTWKYAGTGTEEPEVVVDVTTLKEDTMKSLVETSDSNTSDDCEDEMLPVGFRIKKSVPKKKRKQLIEEVNVDSDSFKK</sequence>
<dbReference type="OMA" id="KKRFFMD"/>
<protein>
    <submittedName>
        <fullName evidence="4">DUF4604 domain-containing protein</fullName>
    </submittedName>
</protein>
<dbReference type="WBParaSite" id="TCLT_0000392501-mRNA-1">
    <property type="protein sequence ID" value="TCLT_0000392501-mRNA-1"/>
    <property type="gene ID" value="TCLT_0000392501"/>
</dbReference>
<dbReference type="EMBL" id="UYYF01004269">
    <property type="protein sequence ID" value="VDN00946.1"/>
    <property type="molecule type" value="Genomic_DNA"/>
</dbReference>
<keyword evidence="3" id="KW-1185">Reference proteome</keyword>
<feature type="region of interest" description="Disordered" evidence="1">
    <location>
        <begin position="50"/>
        <end position="84"/>
    </location>
</feature>
<reference evidence="4" key="1">
    <citation type="submission" date="2017-02" db="UniProtKB">
        <authorList>
            <consortium name="WormBaseParasite"/>
        </authorList>
    </citation>
    <scope>IDENTIFICATION</scope>
</reference>
<reference evidence="2 3" key="2">
    <citation type="submission" date="2018-11" db="EMBL/GenBank/DDBJ databases">
        <authorList>
            <consortium name="Pathogen Informatics"/>
        </authorList>
    </citation>
    <scope>NUCLEOTIDE SEQUENCE [LARGE SCALE GENOMIC DNA]</scope>
</reference>
<gene>
    <name evidence="2" type="ORF">TCLT_LOCUS3914</name>
</gene>
<evidence type="ECO:0000313" key="4">
    <source>
        <dbReference type="WBParaSite" id="TCLT_0000392501-mRNA-1"/>
    </source>
</evidence>
<dbReference type="AlphaFoldDB" id="A0A0N5CUI0"/>
<accession>A0A0N5CUI0</accession>